<evidence type="ECO:0000256" key="3">
    <source>
        <dbReference type="ARBA" id="ARBA00015281"/>
    </source>
</evidence>
<evidence type="ECO:0000313" key="8">
    <source>
        <dbReference type="Proteomes" id="UP001176468"/>
    </source>
</evidence>
<evidence type="ECO:0000256" key="1">
    <source>
        <dbReference type="ARBA" id="ARBA00004459"/>
    </source>
</evidence>
<reference evidence="7" key="1">
    <citation type="submission" date="2023-07" db="EMBL/GenBank/DDBJ databases">
        <authorList>
            <person name="Kim M.K."/>
        </authorList>
    </citation>
    <scope>NUCLEOTIDE SEQUENCE</scope>
    <source>
        <strain evidence="7">CA1-15</strain>
    </source>
</reference>
<proteinExistence type="inferred from homology"/>
<evidence type="ECO:0000313" key="7">
    <source>
        <dbReference type="EMBL" id="MDO7841864.1"/>
    </source>
</evidence>
<accession>A0ABT8ZXJ9</accession>
<evidence type="ECO:0000256" key="5">
    <source>
        <dbReference type="SAM" id="SignalP"/>
    </source>
</evidence>
<organism evidence="7 8">
    <name type="scientific">Sphingomonas immobilis</name>
    <dbReference type="NCBI Taxonomy" id="3063997"/>
    <lineage>
        <taxon>Bacteria</taxon>
        <taxon>Pseudomonadati</taxon>
        <taxon>Pseudomonadota</taxon>
        <taxon>Alphaproteobacteria</taxon>
        <taxon>Sphingomonadales</taxon>
        <taxon>Sphingomonadaceae</taxon>
        <taxon>Sphingomonas</taxon>
    </lineage>
</organism>
<keyword evidence="8" id="KW-1185">Reference proteome</keyword>
<comment type="subcellular location">
    <subcellularLocation>
        <location evidence="1">Cell outer membrane</location>
        <topology evidence="1">Lipid-anchor</topology>
    </subcellularLocation>
</comment>
<name>A0ABT8ZXJ9_9SPHN</name>
<keyword evidence="5" id="KW-0732">Signal</keyword>
<protein>
    <recommendedName>
        <fullName evidence="3">17 kDa surface antigen</fullName>
    </recommendedName>
</protein>
<evidence type="ECO:0000259" key="6">
    <source>
        <dbReference type="Pfam" id="PF05433"/>
    </source>
</evidence>
<dbReference type="Proteomes" id="UP001176468">
    <property type="component" value="Unassembled WGS sequence"/>
</dbReference>
<evidence type="ECO:0000256" key="2">
    <source>
        <dbReference type="ARBA" id="ARBA00008681"/>
    </source>
</evidence>
<feature type="chain" id="PRO_5047257098" description="17 kDa surface antigen" evidence="5">
    <location>
        <begin position="20"/>
        <end position="99"/>
    </location>
</feature>
<keyword evidence="4" id="KW-0449">Lipoprotein</keyword>
<feature type="domain" description="Glycine zipper 2TM" evidence="6">
    <location>
        <begin position="49"/>
        <end position="83"/>
    </location>
</feature>
<dbReference type="Pfam" id="PF05433">
    <property type="entry name" value="Rick_17kDa_Anti"/>
    <property type="match status" value="1"/>
</dbReference>
<feature type="signal peptide" evidence="5">
    <location>
        <begin position="1"/>
        <end position="19"/>
    </location>
</feature>
<comment type="caution">
    <text evidence="7">The sequence shown here is derived from an EMBL/GenBank/DDBJ whole genome shotgun (WGS) entry which is preliminary data.</text>
</comment>
<dbReference type="EMBL" id="JAUQSZ010000003">
    <property type="protein sequence ID" value="MDO7841864.1"/>
    <property type="molecule type" value="Genomic_DNA"/>
</dbReference>
<evidence type="ECO:0000256" key="4">
    <source>
        <dbReference type="ARBA" id="ARBA00023288"/>
    </source>
</evidence>
<sequence length="99" mass="10158">MRKVLLSLCAVTTVVSAVAVPTAADARHRYARHGRVYYQDCHRSRGTTGTIAGGVGGALIGNAIGGDALGTIAGGVGGALLGRHLDQRHDAAQNRRHGC</sequence>
<comment type="similarity">
    <text evidence="2">Belongs to the rickettsiale 17 kDa surface antigen family.</text>
</comment>
<gene>
    <name evidence="7" type="ORF">Q5H94_05970</name>
</gene>
<dbReference type="InterPro" id="IPR008816">
    <property type="entry name" value="Gly_zipper_2TM_dom"/>
</dbReference>